<name>A0A514D2K1_9VIRU</name>
<accession>A0A514D2K1</accession>
<dbReference type="EMBL" id="MN033677">
    <property type="protein sequence ID" value="QDH87851.1"/>
    <property type="molecule type" value="Genomic_RNA"/>
</dbReference>
<gene>
    <name evidence="1" type="ORF">H2RhizoLitter7338_000003</name>
</gene>
<organism evidence="1">
    <name type="scientific">Leviviridae sp</name>
    <dbReference type="NCBI Taxonomy" id="2027243"/>
    <lineage>
        <taxon>Viruses</taxon>
        <taxon>Riboviria</taxon>
        <taxon>Orthornavirae</taxon>
        <taxon>Lenarviricota</taxon>
        <taxon>Leviviricetes</taxon>
        <taxon>Norzivirales</taxon>
        <taxon>Fiersviridae</taxon>
    </lineage>
</organism>
<evidence type="ECO:0000313" key="1">
    <source>
        <dbReference type="EMBL" id="QDH87851.1"/>
    </source>
</evidence>
<reference evidence="1" key="1">
    <citation type="submission" date="2019-05" db="EMBL/GenBank/DDBJ databases">
        <title>Metatranscriptomic reconstruction reveals RNA viruses with the potential to shape carbon cycling in soil.</title>
        <authorList>
            <person name="Starr E.P."/>
            <person name="Nuccio E."/>
            <person name="Pett-Ridge J."/>
            <person name="Banfield J.F."/>
            <person name="Firestone M.K."/>
        </authorList>
    </citation>
    <scope>NUCLEOTIDE SEQUENCE</scope>
    <source>
        <strain evidence="1">H2_Rhizo_Litter_7_scaffold_338</strain>
    </source>
</reference>
<sequence length="385" mass="42841">MSSRYRIKTVPISGDWHQYVSGSPTTISHYSTDFLSEECWDEVGSPNEPHNLEIKKLDFSAFTPITGTSQQGAWAGSYYSNGCSGNLALLCGSHLTVALPSNGADTTKLLARTNPGRSYMSIPTLIQDVIDIPKMLADWTKLLTDRKHGGTKLDLKALANQHLAISFGVLPLIEDIRKLGEVHSAILQRKKELQRLYNVGGLRRRLKLGKYKASQDTKNVLITSYPGGYVQGNLQRTTTVERWGTVRWLPSGIPKYHPGEEELFREARRLIYGLSAESFAEGIWDVIPWTWVIDWFANIGEFSQAFSNTVQCFSYRPCIMTKTETVSTFTPTFRSQGIEGGSGTITLTSKTRVHDVIPTPATAVLPMLDLRRLSILGSLAVQKLK</sequence>
<proteinExistence type="predicted"/>
<protein>
    <submittedName>
        <fullName evidence="1">Uncharacterized protein</fullName>
    </submittedName>
</protein>